<feature type="transmembrane region" description="Helical" evidence="7">
    <location>
        <begin position="371"/>
        <end position="394"/>
    </location>
</feature>
<dbReference type="Gene3D" id="1.20.1250.20">
    <property type="entry name" value="MFS general substrate transporter like domains"/>
    <property type="match status" value="1"/>
</dbReference>
<evidence type="ECO:0000256" key="4">
    <source>
        <dbReference type="ARBA" id="ARBA00022692"/>
    </source>
</evidence>
<name>A0ABY8IZ17_9BACI</name>
<feature type="transmembrane region" description="Helical" evidence="7">
    <location>
        <begin position="43"/>
        <end position="64"/>
    </location>
</feature>
<feature type="transmembrane region" description="Helical" evidence="7">
    <location>
        <begin position="255"/>
        <end position="277"/>
    </location>
</feature>
<feature type="transmembrane region" description="Helical" evidence="7">
    <location>
        <begin position="218"/>
        <end position="235"/>
    </location>
</feature>
<evidence type="ECO:0000256" key="5">
    <source>
        <dbReference type="ARBA" id="ARBA00022989"/>
    </source>
</evidence>
<keyword evidence="2" id="KW-0813">Transport</keyword>
<keyword evidence="3" id="KW-1003">Cell membrane</keyword>
<dbReference type="PANTHER" id="PTHR43266">
    <property type="entry name" value="MACROLIDE-EFFLUX PROTEIN"/>
    <property type="match status" value="1"/>
</dbReference>
<dbReference type="InterPro" id="IPR011701">
    <property type="entry name" value="MFS"/>
</dbReference>
<evidence type="ECO:0000256" key="1">
    <source>
        <dbReference type="ARBA" id="ARBA00004651"/>
    </source>
</evidence>
<dbReference type="PANTHER" id="PTHR43266:SF2">
    <property type="entry name" value="MAJOR FACILITATOR SUPERFAMILY (MFS) PROFILE DOMAIN-CONTAINING PROTEIN"/>
    <property type="match status" value="1"/>
</dbReference>
<feature type="transmembrane region" description="Helical" evidence="7">
    <location>
        <begin position="76"/>
        <end position="94"/>
    </location>
</feature>
<dbReference type="InterPro" id="IPR022324">
    <property type="entry name" value="Bacilysin_exporter_BacE_put"/>
</dbReference>
<dbReference type="SUPFAM" id="SSF103473">
    <property type="entry name" value="MFS general substrate transporter"/>
    <property type="match status" value="1"/>
</dbReference>
<evidence type="ECO:0000256" key="7">
    <source>
        <dbReference type="SAM" id="Phobius"/>
    </source>
</evidence>
<evidence type="ECO:0000313" key="9">
    <source>
        <dbReference type="EMBL" id="WFT75295.1"/>
    </source>
</evidence>
<feature type="transmembrane region" description="Helical" evidence="7">
    <location>
        <begin position="284"/>
        <end position="303"/>
    </location>
</feature>
<feature type="transmembrane region" description="Helical" evidence="7">
    <location>
        <begin position="166"/>
        <end position="183"/>
    </location>
</feature>
<protein>
    <submittedName>
        <fullName evidence="9">MFS transporter</fullName>
    </submittedName>
</protein>
<keyword evidence="5 7" id="KW-1133">Transmembrane helix</keyword>
<keyword evidence="4 7" id="KW-0812">Transmembrane</keyword>
<reference evidence="9 10" key="1">
    <citation type="submission" date="2023-04" db="EMBL/GenBank/DDBJ databases">
        <title>Genome sequence of Halobacillus naozhouensis KACC 21980.</title>
        <authorList>
            <person name="Kim S."/>
            <person name="Heo J."/>
            <person name="Kwon S.-W."/>
        </authorList>
    </citation>
    <scope>NUCLEOTIDE SEQUENCE [LARGE SCALE GENOMIC DNA]</scope>
    <source>
        <strain evidence="9 10">KCTC 13234</strain>
    </source>
</reference>
<dbReference type="Proteomes" id="UP001221597">
    <property type="component" value="Chromosome"/>
</dbReference>
<gene>
    <name evidence="9" type="ORF">P9989_02545</name>
</gene>
<evidence type="ECO:0000256" key="2">
    <source>
        <dbReference type="ARBA" id="ARBA00022448"/>
    </source>
</evidence>
<organism evidence="9 10">
    <name type="scientific">Halobacillus naozhouensis</name>
    <dbReference type="NCBI Taxonomy" id="554880"/>
    <lineage>
        <taxon>Bacteria</taxon>
        <taxon>Bacillati</taxon>
        <taxon>Bacillota</taxon>
        <taxon>Bacilli</taxon>
        <taxon>Bacillales</taxon>
        <taxon>Bacillaceae</taxon>
        <taxon>Halobacillus</taxon>
    </lineage>
</organism>
<sequence>MLQNIKGWKHPAILLSSIGISNIGDFIYLVAINIIVYQITGSAAAVAGLWIIGPLTNIVTKLWTGSFIDYRSKRKVMIVTYIIRAMFIGMIPFAPNMVVIYGILVILKMADAFFNPSAITYVTILVPKEKRKRFKSIRSFTTSGAFIIGPAIGGSLILLTSIESTLWLNAIFFVISAILLLFLPEKENIDKETIPTLTISQVIRDFTVVREFMFNNKYVSFIYLGFIMIMIFSFAMDTQEVVFTQQVIGLSEIDYSLLISITGIGSVVGAVLLSFFSNKFSLRYMITIGLIMMTIGYVIYAFSWSFSSIVVGFLILGFFNVFLNAGIMTFYQNNVPVEVMGRVTSVYQLVQSAVQVIFILAIGVVADLVSLRLTIVTLALLMLFSSFIFSISVLKPSKKYFYQEHGNEKEES</sequence>
<feature type="domain" description="Major facilitator superfamily (MFS) profile" evidence="8">
    <location>
        <begin position="1"/>
        <end position="398"/>
    </location>
</feature>
<feature type="transmembrane region" description="Helical" evidence="7">
    <location>
        <begin position="12"/>
        <end position="37"/>
    </location>
</feature>
<accession>A0ABY8IZ17</accession>
<dbReference type="PRINTS" id="PR01988">
    <property type="entry name" value="EXPORTERBACE"/>
</dbReference>
<dbReference type="PROSITE" id="PS50850">
    <property type="entry name" value="MFS"/>
    <property type="match status" value="1"/>
</dbReference>
<keyword evidence="6 7" id="KW-0472">Membrane</keyword>
<feature type="transmembrane region" description="Helical" evidence="7">
    <location>
        <begin position="139"/>
        <end position="160"/>
    </location>
</feature>
<evidence type="ECO:0000259" key="8">
    <source>
        <dbReference type="PROSITE" id="PS50850"/>
    </source>
</evidence>
<dbReference type="InterPro" id="IPR036259">
    <property type="entry name" value="MFS_trans_sf"/>
</dbReference>
<proteinExistence type="predicted"/>
<dbReference type="InterPro" id="IPR020846">
    <property type="entry name" value="MFS_dom"/>
</dbReference>
<dbReference type="Pfam" id="PF07690">
    <property type="entry name" value="MFS_1"/>
    <property type="match status" value="1"/>
</dbReference>
<feature type="transmembrane region" description="Helical" evidence="7">
    <location>
        <begin position="309"/>
        <end position="331"/>
    </location>
</feature>
<dbReference type="EMBL" id="CP121671">
    <property type="protein sequence ID" value="WFT75295.1"/>
    <property type="molecule type" value="Genomic_DNA"/>
</dbReference>
<evidence type="ECO:0000313" key="10">
    <source>
        <dbReference type="Proteomes" id="UP001221597"/>
    </source>
</evidence>
<dbReference type="CDD" id="cd06173">
    <property type="entry name" value="MFS_MefA_like"/>
    <property type="match status" value="1"/>
</dbReference>
<keyword evidence="10" id="KW-1185">Reference proteome</keyword>
<evidence type="ECO:0000256" key="3">
    <source>
        <dbReference type="ARBA" id="ARBA00022475"/>
    </source>
</evidence>
<feature type="transmembrane region" description="Helical" evidence="7">
    <location>
        <begin position="343"/>
        <end position="365"/>
    </location>
</feature>
<comment type="subcellular location">
    <subcellularLocation>
        <location evidence="1">Cell membrane</location>
        <topology evidence="1">Multi-pass membrane protein</topology>
    </subcellularLocation>
</comment>
<evidence type="ECO:0000256" key="6">
    <source>
        <dbReference type="ARBA" id="ARBA00023136"/>
    </source>
</evidence>
<dbReference type="RefSeq" id="WP_283077260.1">
    <property type="nucleotide sequence ID" value="NZ_CP121671.1"/>
</dbReference>